<dbReference type="SUPFAM" id="SSF102114">
    <property type="entry name" value="Radical SAM enzymes"/>
    <property type="match status" value="1"/>
</dbReference>
<dbReference type="InterPro" id="IPR058240">
    <property type="entry name" value="rSAM_sf"/>
</dbReference>
<organism evidence="6 7">
    <name type="scientific">Catellatospora bangladeshensis</name>
    <dbReference type="NCBI Taxonomy" id="310355"/>
    <lineage>
        <taxon>Bacteria</taxon>
        <taxon>Bacillati</taxon>
        <taxon>Actinomycetota</taxon>
        <taxon>Actinomycetes</taxon>
        <taxon>Micromonosporales</taxon>
        <taxon>Micromonosporaceae</taxon>
        <taxon>Catellatospora</taxon>
    </lineage>
</organism>
<keyword evidence="7" id="KW-1185">Reference proteome</keyword>
<evidence type="ECO:0000256" key="1">
    <source>
        <dbReference type="ARBA" id="ARBA00022691"/>
    </source>
</evidence>
<comment type="caution">
    <text evidence="6">The sequence shown here is derived from an EMBL/GenBank/DDBJ whole genome shotgun (WGS) entry which is preliminary data.</text>
</comment>
<dbReference type="SFLD" id="SFLDG01067">
    <property type="entry name" value="SPASM/twitch_domain_containing"/>
    <property type="match status" value="1"/>
</dbReference>
<evidence type="ECO:0000313" key="7">
    <source>
        <dbReference type="Proteomes" id="UP000601223"/>
    </source>
</evidence>
<dbReference type="PANTHER" id="PTHR11228">
    <property type="entry name" value="RADICAL SAM DOMAIN PROTEIN"/>
    <property type="match status" value="1"/>
</dbReference>
<dbReference type="GO" id="GO:0046872">
    <property type="term" value="F:metal ion binding"/>
    <property type="evidence" value="ECO:0007669"/>
    <property type="project" value="UniProtKB-KW"/>
</dbReference>
<proteinExistence type="predicted"/>
<dbReference type="Gene3D" id="3.20.20.70">
    <property type="entry name" value="Aldolase class I"/>
    <property type="match status" value="1"/>
</dbReference>
<dbReference type="Pfam" id="PF04055">
    <property type="entry name" value="Radical_SAM"/>
    <property type="match status" value="1"/>
</dbReference>
<protein>
    <recommendedName>
        <fullName evidence="5">Radical SAM core domain-containing protein</fullName>
    </recommendedName>
</protein>
<feature type="domain" description="Radical SAM core" evidence="5">
    <location>
        <begin position="80"/>
        <end position="283"/>
    </location>
</feature>
<dbReference type="PROSITE" id="PS51918">
    <property type="entry name" value="RADICAL_SAM"/>
    <property type="match status" value="1"/>
</dbReference>
<evidence type="ECO:0000313" key="6">
    <source>
        <dbReference type="EMBL" id="GIF83071.1"/>
    </source>
</evidence>
<evidence type="ECO:0000256" key="2">
    <source>
        <dbReference type="ARBA" id="ARBA00022723"/>
    </source>
</evidence>
<evidence type="ECO:0000256" key="4">
    <source>
        <dbReference type="ARBA" id="ARBA00023014"/>
    </source>
</evidence>
<dbReference type="PANTHER" id="PTHR11228:SF7">
    <property type="entry name" value="PQQA PEPTIDE CYCLASE"/>
    <property type="match status" value="1"/>
</dbReference>
<keyword evidence="1" id="KW-0949">S-adenosyl-L-methionine</keyword>
<dbReference type="InterPro" id="IPR007197">
    <property type="entry name" value="rSAM"/>
</dbReference>
<keyword evidence="3" id="KW-0408">Iron</keyword>
<dbReference type="GO" id="GO:0003824">
    <property type="term" value="F:catalytic activity"/>
    <property type="evidence" value="ECO:0007669"/>
    <property type="project" value="InterPro"/>
</dbReference>
<dbReference type="GO" id="GO:0051536">
    <property type="term" value="F:iron-sulfur cluster binding"/>
    <property type="evidence" value="ECO:0007669"/>
    <property type="project" value="UniProtKB-KW"/>
</dbReference>
<dbReference type="InterPro" id="IPR050377">
    <property type="entry name" value="Radical_SAM_PqqE_MftC-like"/>
</dbReference>
<name>A0A8J3JLX5_9ACTN</name>
<dbReference type="EMBL" id="BONF01000026">
    <property type="protein sequence ID" value="GIF83071.1"/>
    <property type="molecule type" value="Genomic_DNA"/>
</dbReference>
<evidence type="ECO:0000256" key="3">
    <source>
        <dbReference type="ARBA" id="ARBA00023004"/>
    </source>
</evidence>
<dbReference type="AlphaFoldDB" id="A0A8J3JLX5"/>
<dbReference type="Proteomes" id="UP000601223">
    <property type="component" value="Unassembled WGS sequence"/>
</dbReference>
<dbReference type="SFLD" id="SFLDS00029">
    <property type="entry name" value="Radical_SAM"/>
    <property type="match status" value="1"/>
</dbReference>
<keyword evidence="4" id="KW-0411">Iron-sulfur</keyword>
<reference evidence="6 7" key="1">
    <citation type="submission" date="2021-01" db="EMBL/GenBank/DDBJ databases">
        <title>Whole genome shotgun sequence of Catellatospora bangladeshensis NBRC 107357.</title>
        <authorList>
            <person name="Komaki H."/>
            <person name="Tamura T."/>
        </authorList>
    </citation>
    <scope>NUCLEOTIDE SEQUENCE [LARGE SCALE GENOMIC DNA]</scope>
    <source>
        <strain evidence="6 7">NBRC 107357</strain>
    </source>
</reference>
<evidence type="ECO:0000259" key="5">
    <source>
        <dbReference type="PROSITE" id="PS51918"/>
    </source>
</evidence>
<gene>
    <name evidence="6" type="ORF">Cba03nite_44200</name>
</gene>
<accession>A0A8J3JLX5</accession>
<keyword evidence="2" id="KW-0479">Metal-binding</keyword>
<sequence>MIDVHQLIAAPFLNEGHLILRPGSEQGIRIPAAHYEELYDLSARNGTVPEWLSSAAGAGWGMDLRDQPLNEAVKVRQPGVLGYGRASWELNLGCNFDCEHCYLGLKRFEGMSWEQRVQMLHVLRDAGVVWLQMTGGEPLIDNLFMDSYAYAWDLGMMISISTNASRLWKPEILHLLRERPAYHITISVYGATAESYDALVRRRGAFDRFHRGITAGAEAGLPMNFNLLATTTNDTEVDGMRALAEGMGVPYHVFSNMAPTIQGDANPLAVQSIPLIAKRKPFTGCNAGHTFFHVDPHGKASVCKIGRDPNIDLLAEGVEGLRRLGGIADGLLTRQGGCTGCSVQGTCGTCMPLVQLYRKAKSPMERYCQHRESGEVIINGTDTGPGAAAAGHGRVVAAA</sequence>
<dbReference type="CDD" id="cd01335">
    <property type="entry name" value="Radical_SAM"/>
    <property type="match status" value="1"/>
</dbReference>
<dbReference type="InterPro" id="IPR013785">
    <property type="entry name" value="Aldolase_TIM"/>
</dbReference>